<proteinExistence type="predicted"/>
<accession>A0A174WBS2</accession>
<dbReference type="RefSeq" id="WP_036613077.1">
    <property type="nucleotide sequence ID" value="NZ_CAJSZN010000006.1"/>
</dbReference>
<dbReference type="Proteomes" id="UP000095332">
    <property type="component" value="Unassembled WGS sequence"/>
</dbReference>
<evidence type="ECO:0000313" key="4">
    <source>
        <dbReference type="Proteomes" id="UP000501982"/>
    </source>
</evidence>
<evidence type="ECO:0000313" key="3">
    <source>
        <dbReference type="Proteomes" id="UP000095332"/>
    </source>
</evidence>
<dbReference type="AlphaFoldDB" id="A0A174WBS2"/>
<dbReference type="Proteomes" id="UP000501982">
    <property type="component" value="Chromosome"/>
</dbReference>
<reference evidence="2 4" key="2">
    <citation type="submission" date="2020-04" db="EMBL/GenBank/DDBJ databases">
        <title>Complete Genomes and Methylome analysis of CBBP consortium that reverse antibiotic-induced susceptibility to vancomycin-resistant Enterococcus faecium infection.</title>
        <authorList>
            <person name="Fomenkov A."/>
            <person name="Zhang Z."/>
            <person name="Pamer E."/>
            <person name="Roberts R.J."/>
        </authorList>
    </citation>
    <scope>NUCLEOTIDE SEQUENCE [LARGE SCALE GENOMIC DNA]</scope>
    <source>
        <strain evidence="4">CBBP</strain>
        <strain evidence="2">CBBP-1</strain>
    </source>
</reference>
<dbReference type="Gene3D" id="3.40.50.2000">
    <property type="entry name" value="Glycogen Phosphorylase B"/>
    <property type="match status" value="1"/>
</dbReference>
<dbReference type="EMBL" id="CP051672">
    <property type="protein sequence ID" value="QJE30921.1"/>
    <property type="molecule type" value="Genomic_DNA"/>
</dbReference>
<sequence>MTLLFDIYPAIGHLNASFALANQWREREHRVVYCAVEAEHKKRIEDNGFECVMLDYLLDSDKQELRVKGLRFILECVISAFTQEREQAFSRRAADWEKKIAELSPDRVCMDAQCAMHMALYHKLGIPVIAVETLPLKKKGGVQRYEKLSTYKLGFGNFHKFNRLRKCGLFPINKSKTRTLCLRKF</sequence>
<gene>
    <name evidence="1" type="ORF">ERS852560_02937</name>
    <name evidence="2" type="ORF">HHO38_22710</name>
</gene>
<protein>
    <submittedName>
        <fullName evidence="2">Glycosyltransferase family 1 protein</fullName>
    </submittedName>
    <submittedName>
        <fullName evidence="1">Glycosyltransferase, MGT family</fullName>
    </submittedName>
</protein>
<evidence type="ECO:0000313" key="2">
    <source>
        <dbReference type="EMBL" id="QJE30921.1"/>
    </source>
</evidence>
<dbReference type="EMBL" id="CZBM01000013">
    <property type="protein sequence ID" value="CUQ44432.1"/>
    <property type="molecule type" value="Genomic_DNA"/>
</dbReference>
<dbReference type="SUPFAM" id="SSF53756">
    <property type="entry name" value="UDP-Glycosyltransferase/glycogen phosphorylase"/>
    <property type="match status" value="1"/>
</dbReference>
<reference evidence="1 3" key="1">
    <citation type="submission" date="2015-09" db="EMBL/GenBank/DDBJ databases">
        <authorList>
            <consortium name="Pathogen Informatics"/>
        </authorList>
    </citation>
    <scope>NUCLEOTIDE SEQUENCE [LARGE SCALE GENOMIC DNA]</scope>
    <source>
        <strain evidence="1 3">2789STDY5834948</strain>
    </source>
</reference>
<evidence type="ECO:0000313" key="1">
    <source>
        <dbReference type="EMBL" id="CUQ44432.1"/>
    </source>
</evidence>
<keyword evidence="1" id="KW-0808">Transferase</keyword>
<name>A0A174WBS2_PARDI</name>
<organism evidence="1 3">
    <name type="scientific">Parabacteroides distasonis</name>
    <dbReference type="NCBI Taxonomy" id="823"/>
    <lineage>
        <taxon>Bacteria</taxon>
        <taxon>Pseudomonadati</taxon>
        <taxon>Bacteroidota</taxon>
        <taxon>Bacteroidia</taxon>
        <taxon>Bacteroidales</taxon>
        <taxon>Tannerellaceae</taxon>
        <taxon>Parabacteroides</taxon>
    </lineage>
</organism>
<dbReference type="GO" id="GO:0016740">
    <property type="term" value="F:transferase activity"/>
    <property type="evidence" value="ECO:0007669"/>
    <property type="project" value="UniProtKB-KW"/>
</dbReference>